<dbReference type="AlphaFoldDB" id="A0A1H9D1Z4"/>
<evidence type="ECO:0000256" key="6">
    <source>
        <dbReference type="RuleBase" id="RU003707"/>
    </source>
</evidence>
<evidence type="ECO:0000313" key="7">
    <source>
        <dbReference type="EMBL" id="SEQ07502.1"/>
    </source>
</evidence>
<dbReference type="GO" id="GO:0006635">
    <property type="term" value="P:fatty acid beta-oxidation"/>
    <property type="evidence" value="ECO:0007669"/>
    <property type="project" value="UniProtKB-UniPathway"/>
</dbReference>
<dbReference type="Gene3D" id="3.90.226.10">
    <property type="entry name" value="2-enoyl-CoA Hydratase, Chain A, domain 1"/>
    <property type="match status" value="1"/>
</dbReference>
<evidence type="ECO:0000313" key="8">
    <source>
        <dbReference type="Proteomes" id="UP000199233"/>
    </source>
</evidence>
<dbReference type="UniPathway" id="UPA00659"/>
<dbReference type="SUPFAM" id="SSF52096">
    <property type="entry name" value="ClpP/crotonase"/>
    <property type="match status" value="1"/>
</dbReference>
<evidence type="ECO:0000256" key="4">
    <source>
        <dbReference type="ARBA" id="ARBA00023098"/>
    </source>
</evidence>
<dbReference type="PROSITE" id="PS00166">
    <property type="entry name" value="ENOYL_COA_HYDRATASE"/>
    <property type="match status" value="1"/>
</dbReference>
<dbReference type="InterPro" id="IPR001753">
    <property type="entry name" value="Enoyl-CoA_hydra/iso"/>
</dbReference>
<gene>
    <name evidence="7" type="ORF">SAMN04488038_103279</name>
</gene>
<keyword evidence="8" id="KW-1185">Reference proteome</keyword>
<accession>A0A1H9D1Z4</accession>
<dbReference type="GO" id="GO:0016853">
    <property type="term" value="F:isomerase activity"/>
    <property type="evidence" value="ECO:0007669"/>
    <property type="project" value="UniProtKB-KW"/>
</dbReference>
<dbReference type="Pfam" id="PF00378">
    <property type="entry name" value="ECH_1"/>
    <property type="match status" value="1"/>
</dbReference>
<sequence>MDTQFLNRMAVRVEDGIAYVRLTRGDRHNAVDMPMMQAGRQVVRWLKNQRQVRCVILSGEGPSFCAGIDIKSVLGNRKGALGLLLRLFSPMRNDFQRWSVLWRELPMPVIAVIHGNCFGAGIQLALGADLRIATPDARISVLEAKWGLIPDMGGAALLRELMPLDVAKELCWSGRMLDGAQAQALNLVTHVAADPLGKARELAAEFATRSPDAVAAGKFLLQSAWDDDESHALAEERRYQRRIIGRRNQRIASARNMGKPDAAYAPRSIQR</sequence>
<dbReference type="InterPro" id="IPR029045">
    <property type="entry name" value="ClpP/crotonase-like_dom_sf"/>
</dbReference>
<dbReference type="RefSeq" id="WP_093283132.1">
    <property type="nucleotide sequence ID" value="NZ_FOFS01000003.1"/>
</dbReference>
<dbReference type="Gene3D" id="1.10.12.10">
    <property type="entry name" value="Lyase 2-enoyl-coa Hydratase, Chain A, domain 2"/>
    <property type="match status" value="1"/>
</dbReference>
<keyword evidence="5" id="KW-0413">Isomerase</keyword>
<protein>
    <submittedName>
        <fullName evidence="7">Enoyl-CoA hydratase/carnithine racemase</fullName>
    </submittedName>
</protein>
<reference evidence="7 8" key="1">
    <citation type="submission" date="2016-10" db="EMBL/GenBank/DDBJ databases">
        <authorList>
            <person name="de Groot N.N."/>
        </authorList>
    </citation>
    <scope>NUCLEOTIDE SEQUENCE [LARGE SCALE GENOMIC DNA]</scope>
    <source>
        <strain evidence="7 8">DSM 25927</strain>
    </source>
</reference>
<dbReference type="STRING" id="489703.SAMN04488038_103279"/>
<proteinExistence type="inferred from homology"/>
<name>A0A1H9D1Z4_9GAMM</name>
<comment type="pathway">
    <text evidence="1">Lipid metabolism; fatty acid beta-oxidation.</text>
</comment>
<dbReference type="EMBL" id="FOFS01000003">
    <property type="protein sequence ID" value="SEQ07502.1"/>
    <property type="molecule type" value="Genomic_DNA"/>
</dbReference>
<keyword evidence="3" id="KW-0276">Fatty acid metabolism</keyword>
<evidence type="ECO:0000256" key="1">
    <source>
        <dbReference type="ARBA" id="ARBA00005005"/>
    </source>
</evidence>
<dbReference type="NCBIfam" id="NF005699">
    <property type="entry name" value="PRK07509.1"/>
    <property type="match status" value="1"/>
</dbReference>
<dbReference type="CDD" id="cd06558">
    <property type="entry name" value="crotonase-like"/>
    <property type="match status" value="1"/>
</dbReference>
<dbReference type="OrthoDB" id="9807606at2"/>
<organism evidence="7 8">
    <name type="scientific">Solimonas aquatica</name>
    <dbReference type="NCBI Taxonomy" id="489703"/>
    <lineage>
        <taxon>Bacteria</taxon>
        <taxon>Pseudomonadati</taxon>
        <taxon>Pseudomonadota</taxon>
        <taxon>Gammaproteobacteria</taxon>
        <taxon>Nevskiales</taxon>
        <taxon>Nevskiaceae</taxon>
        <taxon>Solimonas</taxon>
    </lineage>
</organism>
<dbReference type="Proteomes" id="UP000199233">
    <property type="component" value="Unassembled WGS sequence"/>
</dbReference>
<keyword evidence="4" id="KW-0443">Lipid metabolism</keyword>
<comment type="similarity">
    <text evidence="2 6">Belongs to the enoyl-CoA hydratase/isomerase family.</text>
</comment>
<dbReference type="PANTHER" id="PTHR43149:SF1">
    <property type="entry name" value="DELTA(3,5)-DELTA(2,4)-DIENOYL-COA ISOMERASE, MITOCHONDRIAL"/>
    <property type="match status" value="1"/>
</dbReference>
<dbReference type="PANTHER" id="PTHR43149">
    <property type="entry name" value="ENOYL-COA HYDRATASE"/>
    <property type="match status" value="1"/>
</dbReference>
<dbReference type="InterPro" id="IPR045002">
    <property type="entry name" value="Ech1-like"/>
</dbReference>
<evidence type="ECO:0000256" key="5">
    <source>
        <dbReference type="ARBA" id="ARBA00023235"/>
    </source>
</evidence>
<evidence type="ECO:0000256" key="3">
    <source>
        <dbReference type="ARBA" id="ARBA00022832"/>
    </source>
</evidence>
<dbReference type="InterPro" id="IPR014748">
    <property type="entry name" value="Enoyl-CoA_hydra_C"/>
</dbReference>
<evidence type="ECO:0000256" key="2">
    <source>
        <dbReference type="ARBA" id="ARBA00005254"/>
    </source>
</evidence>
<dbReference type="InterPro" id="IPR018376">
    <property type="entry name" value="Enoyl-CoA_hyd/isom_CS"/>
</dbReference>